<feature type="region of interest" description="Disordered" evidence="5">
    <location>
        <begin position="76"/>
        <end position="95"/>
    </location>
</feature>
<keyword evidence="6" id="KW-1133">Transmembrane helix</keyword>
<proteinExistence type="inferred from homology"/>
<keyword evidence="3" id="KW-0202">Cytokine</keyword>
<dbReference type="SUPFAM" id="SSF49842">
    <property type="entry name" value="TNF-like"/>
    <property type="match status" value="1"/>
</dbReference>
<reference evidence="8 9" key="1">
    <citation type="submission" date="2019-06" db="EMBL/GenBank/DDBJ databases">
        <title>A chromosome-scale genome assembly of the striped catfish, Pangasianodon hypophthalmus.</title>
        <authorList>
            <person name="Wen M."/>
            <person name="Zahm M."/>
            <person name="Roques C."/>
            <person name="Cabau C."/>
            <person name="Klopp C."/>
            <person name="Donnadieu C."/>
            <person name="Jouanno E."/>
            <person name="Avarre J.-C."/>
            <person name="Campet M."/>
            <person name="Ha T.T.T."/>
            <person name="Dugue R."/>
            <person name="Lampietro C."/>
            <person name="Louis A."/>
            <person name="Herpin A."/>
            <person name="Echchiki A."/>
            <person name="Berthelot C."/>
            <person name="Parey E."/>
            <person name="Roest-Crollius H."/>
            <person name="Braasch I."/>
            <person name="Postlethwait J."/>
            <person name="Bobe J."/>
            <person name="Montfort J."/>
            <person name="Bouchez O."/>
            <person name="Begum T."/>
            <person name="Schartl M."/>
            <person name="Guiguen Y."/>
        </authorList>
    </citation>
    <scope>NUCLEOTIDE SEQUENCE [LARGE SCALE GENOMIC DNA]</scope>
    <source>
        <strain evidence="8 9">Indonesia</strain>
        <tissue evidence="8">Blood</tissue>
    </source>
</reference>
<dbReference type="GO" id="GO:0016020">
    <property type="term" value="C:membrane"/>
    <property type="evidence" value="ECO:0007669"/>
    <property type="project" value="UniProtKB-SubCell"/>
</dbReference>
<protein>
    <recommendedName>
        <fullName evidence="7">THD domain-containing protein</fullName>
    </recommendedName>
</protein>
<dbReference type="Gene3D" id="2.60.120.40">
    <property type="match status" value="1"/>
</dbReference>
<dbReference type="GO" id="GO:0005125">
    <property type="term" value="F:cytokine activity"/>
    <property type="evidence" value="ECO:0007669"/>
    <property type="project" value="UniProtKB-KW"/>
</dbReference>
<dbReference type="PROSITE" id="PS50049">
    <property type="entry name" value="THD_2"/>
    <property type="match status" value="1"/>
</dbReference>
<keyword evidence="4 6" id="KW-0472">Membrane</keyword>
<dbReference type="InterPro" id="IPR006052">
    <property type="entry name" value="TNF_dom"/>
</dbReference>
<evidence type="ECO:0000256" key="6">
    <source>
        <dbReference type="SAM" id="Phobius"/>
    </source>
</evidence>
<organism evidence="8 9">
    <name type="scientific">Pangasianodon hypophthalmus</name>
    <name type="common">Striped catfish</name>
    <name type="synonym">Helicophagus hypophthalmus</name>
    <dbReference type="NCBI Taxonomy" id="310915"/>
    <lineage>
        <taxon>Eukaryota</taxon>
        <taxon>Metazoa</taxon>
        <taxon>Chordata</taxon>
        <taxon>Craniata</taxon>
        <taxon>Vertebrata</taxon>
        <taxon>Euteleostomi</taxon>
        <taxon>Actinopterygii</taxon>
        <taxon>Neopterygii</taxon>
        <taxon>Teleostei</taxon>
        <taxon>Ostariophysi</taxon>
        <taxon>Siluriformes</taxon>
        <taxon>Pangasiidae</taxon>
        <taxon>Pangasianodon</taxon>
    </lineage>
</organism>
<evidence type="ECO:0000256" key="3">
    <source>
        <dbReference type="ARBA" id="ARBA00022514"/>
    </source>
</evidence>
<evidence type="ECO:0000259" key="7">
    <source>
        <dbReference type="PROSITE" id="PS50049"/>
    </source>
</evidence>
<feature type="transmembrane region" description="Helical" evidence="6">
    <location>
        <begin position="26"/>
        <end position="50"/>
    </location>
</feature>
<accession>A0A5N5JWX7</accession>
<sequence length="237" mass="27112">MGEVFVVDSQATANLVPPKQQSKGTYVLYALLGLALLGVFLHGVLIYHLYQRISTQQIHQEMIQFYKQIGENKTQDDAYSKEISPPPPNPKTDSDTKPAAFLHYNHYLKSDVAVMQWAIRGFPAFTHNFNYSNGCLIIPKDGFYYLFSKVSFKNSCKSFTHEIKLNSSRYSHHPLSLMTDRYSCVDQIRPHEKTNQISSYLGGVFKLYKKDKLFVSVSDLNNLIEGQQENFFGGFMI</sequence>
<gene>
    <name evidence="8" type="ORF">PHYPO_G00156020</name>
</gene>
<dbReference type="AlphaFoldDB" id="A0A5N5JWX7"/>
<keyword evidence="9" id="KW-1185">Reference proteome</keyword>
<dbReference type="Pfam" id="PF00229">
    <property type="entry name" value="TNF"/>
    <property type="match status" value="1"/>
</dbReference>
<evidence type="ECO:0000256" key="5">
    <source>
        <dbReference type="SAM" id="MobiDB-lite"/>
    </source>
</evidence>
<dbReference type="PANTHER" id="PTHR11471:SF34">
    <property type="entry name" value="TUMOR NECROSIS FACTOR LIGAND SUPERFAMILY MEMBER 14"/>
    <property type="match status" value="1"/>
</dbReference>
<dbReference type="GO" id="GO:0006955">
    <property type="term" value="P:immune response"/>
    <property type="evidence" value="ECO:0007669"/>
    <property type="project" value="InterPro"/>
</dbReference>
<evidence type="ECO:0000313" key="9">
    <source>
        <dbReference type="Proteomes" id="UP000327468"/>
    </source>
</evidence>
<evidence type="ECO:0000256" key="4">
    <source>
        <dbReference type="ARBA" id="ARBA00023136"/>
    </source>
</evidence>
<evidence type="ECO:0000256" key="1">
    <source>
        <dbReference type="ARBA" id="ARBA00004370"/>
    </source>
</evidence>
<dbReference type="PROSITE" id="PS00251">
    <property type="entry name" value="THD_1"/>
    <property type="match status" value="1"/>
</dbReference>
<comment type="subcellular location">
    <subcellularLocation>
        <location evidence="1">Membrane</location>
    </subcellularLocation>
</comment>
<dbReference type="SMART" id="SM00207">
    <property type="entry name" value="TNF"/>
    <property type="match status" value="1"/>
</dbReference>
<evidence type="ECO:0000256" key="2">
    <source>
        <dbReference type="ARBA" id="ARBA00008670"/>
    </source>
</evidence>
<dbReference type="InterPro" id="IPR008983">
    <property type="entry name" value="Tumour_necrosis_fac-like_dom"/>
</dbReference>
<keyword evidence="6" id="KW-0812">Transmembrane</keyword>
<dbReference type="OrthoDB" id="6116320at2759"/>
<dbReference type="InterPro" id="IPR021184">
    <property type="entry name" value="TNF_CS"/>
</dbReference>
<comment type="caution">
    <text evidence="8">The sequence shown here is derived from an EMBL/GenBank/DDBJ whole genome shotgun (WGS) entry which is preliminary data.</text>
</comment>
<feature type="domain" description="THD" evidence="7">
    <location>
        <begin position="98"/>
        <end position="237"/>
    </location>
</feature>
<dbReference type="Proteomes" id="UP000327468">
    <property type="component" value="Chromosome 26"/>
</dbReference>
<dbReference type="GO" id="GO:0005164">
    <property type="term" value="F:tumor necrosis factor receptor binding"/>
    <property type="evidence" value="ECO:0007669"/>
    <property type="project" value="InterPro"/>
</dbReference>
<evidence type="ECO:0000313" key="8">
    <source>
        <dbReference type="EMBL" id="KAB5523748.1"/>
    </source>
</evidence>
<comment type="similarity">
    <text evidence="2">Belongs to the tumor necrosis factor family.</text>
</comment>
<name>A0A5N5JWX7_PANHP</name>
<dbReference type="EMBL" id="VFJC01000027">
    <property type="protein sequence ID" value="KAB5523748.1"/>
    <property type="molecule type" value="Genomic_DNA"/>
</dbReference>
<dbReference type="GO" id="GO:0005615">
    <property type="term" value="C:extracellular space"/>
    <property type="evidence" value="ECO:0007669"/>
    <property type="project" value="UniProtKB-KW"/>
</dbReference>
<dbReference type="PANTHER" id="PTHR11471">
    <property type="entry name" value="TUMOR NECROSIS FACTOR FAMILY MEMBER"/>
    <property type="match status" value="1"/>
</dbReference>